<feature type="region of interest" description="Disordered" evidence="2">
    <location>
        <begin position="1626"/>
        <end position="1752"/>
    </location>
</feature>
<gene>
    <name evidence="4" type="primary">Pcm1</name>
    <name evidence="4" type="ORF">THIORB_R09510</name>
</gene>
<feature type="region of interest" description="Disordered" evidence="2">
    <location>
        <begin position="993"/>
        <end position="1021"/>
    </location>
</feature>
<feature type="region of interest" description="Disordered" evidence="2">
    <location>
        <begin position="427"/>
        <end position="489"/>
    </location>
</feature>
<feature type="domain" description="Pericentriolar material 1 protein C-terminal" evidence="3">
    <location>
        <begin position="1286"/>
        <end position="1883"/>
    </location>
</feature>
<dbReference type="PANTHER" id="PTHR14164">
    <property type="entry name" value="PERICENTRIOLAR MATERIAL 1-RELATED"/>
    <property type="match status" value="1"/>
</dbReference>
<feature type="compositionally biased region" description="Acidic residues" evidence="2">
    <location>
        <begin position="1688"/>
        <end position="1703"/>
    </location>
</feature>
<feature type="compositionally biased region" description="Basic and acidic residues" evidence="2">
    <location>
        <begin position="43"/>
        <end position="60"/>
    </location>
</feature>
<dbReference type="GO" id="GO:0034451">
    <property type="term" value="C:centriolar satellite"/>
    <property type="evidence" value="ECO:0007669"/>
    <property type="project" value="TreeGrafter"/>
</dbReference>
<feature type="region of interest" description="Disordered" evidence="2">
    <location>
        <begin position="1"/>
        <end position="134"/>
    </location>
</feature>
<dbReference type="InterPro" id="IPR024138">
    <property type="entry name" value="Pericentriolar_Pcm1"/>
</dbReference>
<evidence type="ECO:0000313" key="4">
    <source>
        <dbReference type="EMBL" id="NXP06592.1"/>
    </source>
</evidence>
<protein>
    <submittedName>
        <fullName evidence="4">PCM1 protein</fullName>
    </submittedName>
</protein>
<dbReference type="GO" id="GO:0034454">
    <property type="term" value="P:microtubule anchoring at centrosome"/>
    <property type="evidence" value="ECO:0007669"/>
    <property type="project" value="InterPro"/>
</dbReference>
<feature type="compositionally biased region" description="Basic and acidic residues" evidence="2">
    <location>
        <begin position="521"/>
        <end position="534"/>
    </location>
</feature>
<feature type="region of interest" description="Disordered" evidence="2">
    <location>
        <begin position="1093"/>
        <end position="1232"/>
    </location>
</feature>
<dbReference type="PANTHER" id="PTHR14164:SF12">
    <property type="entry name" value="PERICENTRIOLAR MATERIAL 1 PROTEIN"/>
    <property type="match status" value="1"/>
</dbReference>
<sequence>MATGGGPFEEGMNDQDLPSWSNESLDDRLNNTDWGSQQKKANRSSEKNKKKLSGEAETRLTNDISPESSPGMGRRKTRTPHSFPHARYMTQMSVPEQAELERLKQRINFSDLDQINTNKSKDPASGSQKKESGVSVQCKELFGAALSKDFLQNCQVSAQEGGRGEPAMDSSQARDPQQEAKEELENLKKQHDLLKRMLQQQEQLKALQGRQAALLALQHKAEQAIAVMDDSVVTETTGSVSGVSLTSELNEELNDLIQRFHNQLHDSQTQSVPDNRRQAESLSLTREISQSRNSSVSEHLSEEKEQLYNKMRMLQGKKQKMDKLLGELHTLRDQHLNNSSFFPASGSPQRSIDQRSTTSASSGPVGIVTVVNGESNTLASGPYPPESLVSQNESEEDDNLNPTEKLQKLNEVRKRLNELRELVHYYEQTSDMMTDAVNENTKEEEETEESESDSEHEEPQPVTNIRNPQGMTSWSEINSNSNVQCGTNNRDGRHLNTDCEINNRSAANIRTLKMSSTLDCHNREDDKDIDLPRGEDDEVEEDRVSEDSVSSHRSSLGDAAGDAEFEQKINRLIAAKQKLRQLQNLAAMVQDDDPEPQGAIANASNIGDLFLDEMEETKQQPNNVRASTNKLQKDAGLNEKAREKFYEAKLQQQQRELKQLQEERKKLIEIQEKIQVLQKACPDLQLSASLGSCPANRQISPATSTPGMNECSAAGKPLLEFDESVPAGNELWSEMRRHEILREELRQRRKQLEALMAEHQRRRELAETISTVAASVKSEGSEAQRTPQQSRTEKTMATWGGSTQCALDEEDGDEDGYLSDGGGQAEEEEEDASSLNDSFSAYPNNNIPENAYFVKENKDRWKNCRPLSADGNYRPLSKARQQQNTSMRRQENLRWMSDLSYVEEKEQWQEQINQLKKQHEFSVSICQTLMQDQQTLSCLLQTLLTGPYSVMPNNVASSQVHLIMHQLNQCYTQLTWQQNNVQRLKQMLSDLMRQQEEQQCQEKPSRKERGSSAPPPPSPVFCPFSFPPQPVNLFNVPGFTNFSSFAPGINYNPVFPSGFGDFAHSISPHSSDQQQPQQHPLNYNVAGKTEYMSFPKPFESSSSNGAEKQRKSHRQPEDEIEKRSTWLNDSQEVKKDDQSQLKASFAASVQNVPSGHKNQQPDVSRRREFDEESLESFSSMPDPIDPTTVTKTFKSRKASAQASLASKDKTPKSKNKRKSSSQLKGRIKNTGYESASASSVCEPCKSNKSRHPEEVVQAKVFSKRNREQLEKIIKYSRSTEMSSETGSDLSMFEALRDTIYSEVATLISQNESRPHFLIELFHELQLLNTDYLRQRALYALQDIVTRHLSENNQKGKGTQSLNSATWMASNSELTPSESLASTDDETFGKNFSTEACQDCEQNDADNGSTMSTSSNFEPFATDDLGNTVIHLDQALARMREYERMKIEAESTLDSEGCSSNFQGASAAKLEGPSTSECLPVPESSDASAVPCPRIDTQQLDRQIKAIMKEVIPFLKEHMDEVCSSQLLTSVRRMVLTLTQQNDESKEFVKFFHKQLGSILQDSLAKFAGRKLKDCGEDLLVEISEVLFNELAFFKLMQDLDNNSISVKQRCKRKIETTEVIQSYAKEDKDETEAVKPVQDSETYSGNTVPESVRSDVSDQEEDEESESRPVAISLSKAETQALTNYGSGEDENEDEEIEFEEGPVDVQTSLQASSETTTENEQPSNQEPSNTKSSEILSSEQESVNVEGEQDAAPVLPNYLNVMENTPPLTVHAPESFITTNMKTEESSSSLPGNEAQTLDTMCAENKSSAVSSDSSMAGSPDTESPVLVNEFEAGSGNVSQKSDEDDFVKVEDLPLKLAVYSEADLMKKMTTEAQTNSLSDELLEGGGAQDQELVGDAQTLKEP</sequence>
<feature type="non-terminal residue" evidence="4">
    <location>
        <position position="1"/>
    </location>
</feature>
<dbReference type="InterPro" id="IPR031446">
    <property type="entry name" value="PCM1_C"/>
</dbReference>
<feature type="coiled-coil region" evidence="1">
    <location>
        <begin position="735"/>
        <end position="769"/>
    </location>
</feature>
<feature type="compositionally biased region" description="Polar residues" evidence="2">
    <location>
        <begin position="781"/>
        <end position="790"/>
    </location>
</feature>
<feature type="region of interest" description="Disordered" evidence="2">
    <location>
        <begin position="776"/>
        <end position="842"/>
    </location>
</feature>
<keyword evidence="1" id="KW-0175">Coiled coil</keyword>
<dbReference type="GO" id="GO:0036064">
    <property type="term" value="C:ciliary basal body"/>
    <property type="evidence" value="ECO:0007669"/>
    <property type="project" value="TreeGrafter"/>
</dbReference>
<evidence type="ECO:0000259" key="3">
    <source>
        <dbReference type="Pfam" id="PF15717"/>
    </source>
</evidence>
<feature type="compositionally biased region" description="Polar residues" evidence="2">
    <location>
        <begin position="461"/>
        <end position="489"/>
    </location>
</feature>
<feature type="region of interest" description="Disordered" evidence="2">
    <location>
        <begin position="1399"/>
        <end position="1418"/>
    </location>
</feature>
<proteinExistence type="predicted"/>
<dbReference type="EMBL" id="VXBW01002848">
    <property type="protein sequence ID" value="NXP06592.1"/>
    <property type="molecule type" value="Genomic_DNA"/>
</dbReference>
<dbReference type="Proteomes" id="UP000565698">
    <property type="component" value="Unassembled WGS sequence"/>
</dbReference>
<name>A0A7L1XBC0_9AVES</name>
<accession>A0A7L1XBC0</accession>
<evidence type="ECO:0000256" key="2">
    <source>
        <dbReference type="SAM" id="MobiDB-lite"/>
    </source>
</evidence>
<feature type="region of interest" description="Disordered" evidence="2">
    <location>
        <begin position="265"/>
        <end position="303"/>
    </location>
</feature>
<feature type="compositionally biased region" description="Polar residues" evidence="2">
    <location>
        <begin position="280"/>
        <end position="298"/>
    </location>
</feature>
<dbReference type="Pfam" id="PF15717">
    <property type="entry name" value="PCM1_C"/>
    <property type="match status" value="1"/>
</dbReference>
<feature type="compositionally biased region" description="Low complexity" evidence="2">
    <location>
        <begin position="1808"/>
        <end position="1820"/>
    </location>
</feature>
<feature type="coiled-coil region" evidence="1">
    <location>
        <begin position="643"/>
        <end position="680"/>
    </location>
</feature>
<feature type="compositionally biased region" description="Acidic residues" evidence="2">
    <location>
        <begin position="442"/>
        <end position="456"/>
    </location>
</feature>
<feature type="compositionally biased region" description="Polar residues" evidence="2">
    <location>
        <begin position="1777"/>
        <end position="1800"/>
    </location>
</feature>
<feature type="compositionally biased region" description="Polar residues" evidence="2">
    <location>
        <begin position="339"/>
        <end position="362"/>
    </location>
</feature>
<feature type="compositionally biased region" description="Polar residues" evidence="2">
    <location>
        <begin position="1706"/>
        <end position="1744"/>
    </location>
</feature>
<dbReference type="GO" id="GO:0071539">
    <property type="term" value="P:protein localization to centrosome"/>
    <property type="evidence" value="ECO:0007669"/>
    <property type="project" value="InterPro"/>
</dbReference>
<feature type="compositionally biased region" description="Basic and acidic residues" evidence="2">
    <location>
        <begin position="1114"/>
        <end position="1124"/>
    </location>
</feature>
<feature type="compositionally biased region" description="Acidic residues" evidence="2">
    <location>
        <begin position="535"/>
        <end position="544"/>
    </location>
</feature>
<feature type="compositionally biased region" description="Polar residues" evidence="2">
    <location>
        <begin position="833"/>
        <end position="842"/>
    </location>
</feature>
<feature type="region of interest" description="Disordered" evidence="2">
    <location>
        <begin position="1765"/>
        <end position="1825"/>
    </location>
</feature>
<feature type="compositionally biased region" description="Polar residues" evidence="2">
    <location>
        <begin position="1147"/>
        <end position="1162"/>
    </location>
</feature>
<feature type="compositionally biased region" description="Polar residues" evidence="2">
    <location>
        <begin position="1676"/>
        <end position="1686"/>
    </location>
</feature>
<dbReference type="GO" id="GO:1905515">
    <property type="term" value="P:non-motile cilium assembly"/>
    <property type="evidence" value="ECO:0007669"/>
    <property type="project" value="TreeGrafter"/>
</dbReference>
<feature type="coiled-coil region" evidence="1">
    <location>
        <begin position="565"/>
        <end position="592"/>
    </location>
</feature>
<feature type="region of interest" description="Disordered" evidence="2">
    <location>
        <begin position="339"/>
        <end position="407"/>
    </location>
</feature>
<evidence type="ECO:0000256" key="1">
    <source>
        <dbReference type="SAM" id="Coils"/>
    </source>
</evidence>
<feature type="region of interest" description="Disordered" evidence="2">
    <location>
        <begin position="1877"/>
        <end position="1904"/>
    </location>
</feature>
<feature type="compositionally biased region" description="Polar residues" evidence="2">
    <location>
        <begin position="107"/>
        <end position="118"/>
    </location>
</feature>
<evidence type="ECO:0000313" key="5">
    <source>
        <dbReference type="Proteomes" id="UP000565698"/>
    </source>
</evidence>
<feature type="region of interest" description="Disordered" evidence="2">
    <location>
        <begin position="159"/>
        <end position="183"/>
    </location>
</feature>
<feature type="compositionally biased region" description="Polar residues" evidence="2">
    <location>
        <begin position="1404"/>
        <end position="1416"/>
    </location>
</feature>
<dbReference type="OrthoDB" id="2125770at2759"/>
<feature type="compositionally biased region" description="Polar residues" evidence="2">
    <location>
        <begin position="1639"/>
        <end position="1649"/>
    </location>
</feature>
<feature type="compositionally biased region" description="Polar residues" evidence="2">
    <location>
        <begin position="1187"/>
        <end position="1204"/>
    </location>
</feature>
<reference evidence="4 5" key="1">
    <citation type="submission" date="2019-09" db="EMBL/GenBank/DDBJ databases">
        <title>Bird 10,000 Genomes (B10K) Project - Family phase.</title>
        <authorList>
            <person name="Zhang G."/>
        </authorList>
    </citation>
    <scope>NUCLEOTIDE SEQUENCE [LARGE SCALE GENOMIC DNA]</scope>
    <source>
        <strain evidence="4">B10K-DU-002-47</strain>
        <tissue evidence="4">Muscle</tissue>
    </source>
</reference>
<feature type="non-terminal residue" evidence="4">
    <location>
        <position position="1904"/>
    </location>
</feature>
<keyword evidence="5" id="KW-1185">Reference proteome</keyword>
<feature type="region of interest" description="Disordered" evidence="2">
    <location>
        <begin position="521"/>
        <end position="561"/>
    </location>
</feature>
<comment type="caution">
    <text evidence="4">The sequence shown here is derived from an EMBL/GenBank/DDBJ whole genome shotgun (WGS) entry which is preliminary data.</text>
</comment>
<organism evidence="4 5">
    <name type="scientific">Thinocorus orbignyianus</name>
    <dbReference type="NCBI Taxonomy" id="161742"/>
    <lineage>
        <taxon>Eukaryota</taxon>
        <taxon>Metazoa</taxon>
        <taxon>Chordata</taxon>
        <taxon>Craniata</taxon>
        <taxon>Vertebrata</taxon>
        <taxon>Euteleostomi</taxon>
        <taxon>Archelosauria</taxon>
        <taxon>Archosauria</taxon>
        <taxon>Dinosauria</taxon>
        <taxon>Saurischia</taxon>
        <taxon>Theropoda</taxon>
        <taxon>Coelurosauria</taxon>
        <taxon>Aves</taxon>
        <taxon>Neognathae</taxon>
        <taxon>Neoaves</taxon>
        <taxon>Aequornithes</taxon>
        <taxon>Ciconiiformes</taxon>
        <taxon>Thinocoridae</taxon>
        <taxon>Thinocorus</taxon>
    </lineage>
</organism>
<feature type="compositionally biased region" description="Acidic residues" evidence="2">
    <location>
        <begin position="807"/>
        <end position="817"/>
    </location>
</feature>